<gene>
    <name evidence="2" type="ORF">CLI71_00615</name>
</gene>
<dbReference type="PANTHER" id="PTHR42957:SF1">
    <property type="entry name" value="HELICASE MJ1565-RELATED"/>
    <property type="match status" value="1"/>
</dbReference>
<dbReference type="SUPFAM" id="SSF52540">
    <property type="entry name" value="P-loop containing nucleoside triphosphate hydrolases"/>
    <property type="match status" value="1"/>
</dbReference>
<accession>A0A2A6EIJ2</accession>
<dbReference type="RefSeq" id="WP_097549306.1">
    <property type="nucleotide sequence ID" value="NZ_NSLY01000001.1"/>
</dbReference>
<dbReference type="AlphaFoldDB" id="A0A2A6EIJ2"/>
<dbReference type="InterPro" id="IPR027417">
    <property type="entry name" value="P-loop_NTPase"/>
</dbReference>
<dbReference type="PANTHER" id="PTHR42957">
    <property type="entry name" value="HELICASE MJ1565-RELATED"/>
    <property type="match status" value="1"/>
</dbReference>
<evidence type="ECO:0000313" key="3">
    <source>
        <dbReference type="Proteomes" id="UP000219058"/>
    </source>
</evidence>
<proteinExistence type="predicted"/>
<evidence type="ECO:0000313" key="2">
    <source>
        <dbReference type="EMBL" id="PDP61488.1"/>
    </source>
</evidence>
<evidence type="ECO:0000259" key="1">
    <source>
        <dbReference type="Pfam" id="PF01935"/>
    </source>
</evidence>
<name>A0A2A6EIJ2_PREIN</name>
<dbReference type="Proteomes" id="UP000219058">
    <property type="component" value="Unassembled WGS sequence"/>
</dbReference>
<dbReference type="InterPro" id="IPR008571">
    <property type="entry name" value="HerA-like"/>
</dbReference>
<dbReference type="InterPro" id="IPR002789">
    <property type="entry name" value="HerA_central"/>
</dbReference>
<comment type="caution">
    <text evidence="2">The sequence shown here is derived from an EMBL/GenBank/DDBJ whole genome shotgun (WGS) entry which is preliminary data.</text>
</comment>
<dbReference type="Gene3D" id="3.40.50.300">
    <property type="entry name" value="P-loop containing nucleotide triphosphate hydrolases"/>
    <property type="match status" value="2"/>
</dbReference>
<dbReference type="EMBL" id="NSLY01000001">
    <property type="protein sequence ID" value="PDP61488.1"/>
    <property type="molecule type" value="Genomic_DNA"/>
</dbReference>
<dbReference type="Pfam" id="PF01935">
    <property type="entry name" value="DUF87"/>
    <property type="match status" value="1"/>
</dbReference>
<feature type="domain" description="Helicase HerA central" evidence="1">
    <location>
        <begin position="143"/>
        <end position="349"/>
    </location>
</feature>
<protein>
    <recommendedName>
        <fullName evidence="1">Helicase HerA central domain-containing protein</fullName>
    </recommendedName>
</protein>
<organism evidence="2 3">
    <name type="scientific">Prevotella intermedia</name>
    <dbReference type="NCBI Taxonomy" id="28131"/>
    <lineage>
        <taxon>Bacteria</taxon>
        <taxon>Pseudomonadati</taxon>
        <taxon>Bacteroidota</taxon>
        <taxon>Bacteroidia</taxon>
        <taxon>Bacteroidales</taxon>
        <taxon>Prevotellaceae</taxon>
        <taxon>Prevotella</taxon>
    </lineage>
</organism>
<sequence>MSDRNIGKVISVDSFRVFIRLDDDLKSLYKSGYEDIYEVARINSYVIIPIGADRIVAMVTSVRAIDETELGKNKEAIFLTKSSRFLIATMIGTIENDGRYIQGVYNYPILDNPVWYVVREDLDAIFDQQPKDNIDFSEDYYLPIGTSPSFADYKIKINPDKFFGKHSAILGNTGSGKSCTFASIIQGLFNFKYNGQLLQNAHFVVFDTNGEYKQAFMGTKEVPYAKLKEVNPFHIDKDGLKVPFWFMNFADFDYLFTPTAGTQTPIFKRALSLSKNQSVAVIKRNIPQTYLSKLENIKNECLANDYKIKSTIFTELQDFIREFSALETDFSKDRIISSLNNLLGEKQKLTKPKEFINGTVSTAVLSKCSEDIEEELSRYYQDIHSQEAAEERNIDLPIFFNFKDLIDRFFDEAIIEQENSGNKLREFVSTLRLRLQSYLGDERLCQPLMMYQTVEIENSLAKFIAFILGDFCKVYSQEDDDVFTLFYKNKTKADDLQKVNQVTIIDMSLLPFDVLETITGLIGRLILEFVSRFPEEERGKMPIVIALEEAQNYIPERNRGDKESISKKVFERIAREGRKYGVSLLISSQRPSELSKTVLSQCNSFVVHRLQNPDDQTYVRQLVSAANNDILQQLPILPQQHAIIMGDAVRTPVQARMNTANPKPNSNNPKFIENWIQNPSDDFPAYKDIAKAWEKGEKINTNNEE</sequence>
<reference evidence="2 3" key="1">
    <citation type="submission" date="2017-09" db="EMBL/GenBank/DDBJ databases">
        <title>Phase variable restriction modification systems are present in the genome sequences of periodontal pathogens Prevotella intermedia, Tannerella forsythia and Porphyromonas gingivalis.</title>
        <authorList>
            <person name="Haigh R.D."/>
            <person name="Crawford L."/>
            <person name="Ralph J."/>
            <person name="Wanford J."/>
            <person name="Vartoukian S.R."/>
            <person name="Hijazib K."/>
            <person name="Wade W."/>
            <person name="Oggioni M.R."/>
        </authorList>
    </citation>
    <scope>NUCLEOTIDE SEQUENCE [LARGE SCALE GENOMIC DNA]</scope>
    <source>
        <strain evidence="2 3">WW2834</strain>
    </source>
</reference>